<feature type="region of interest" description="SAW" evidence="3">
    <location>
        <begin position="450"/>
        <end position="526"/>
    </location>
</feature>
<feature type="short sequence motif" description="VHIID" evidence="3">
    <location>
        <begin position="270"/>
        <end position="274"/>
    </location>
</feature>
<keyword evidence="1" id="KW-0805">Transcription regulation</keyword>
<evidence type="ECO:0000256" key="1">
    <source>
        <dbReference type="ARBA" id="ARBA00023015"/>
    </source>
</evidence>
<dbReference type="Pfam" id="PF03514">
    <property type="entry name" value="GRAS"/>
    <property type="match status" value="1"/>
</dbReference>
<comment type="similarity">
    <text evidence="3">Belongs to the GRAS family.</text>
</comment>
<comment type="caution">
    <text evidence="5">The sequence shown here is derived from an EMBL/GenBank/DDBJ whole genome shotgun (WGS) entry which is preliminary data.</text>
</comment>
<dbReference type="InterPro" id="IPR005202">
    <property type="entry name" value="TF_GRAS"/>
</dbReference>
<evidence type="ECO:0000256" key="4">
    <source>
        <dbReference type="SAM" id="MobiDB-lite"/>
    </source>
</evidence>
<accession>A0AAX6DR49</accession>
<keyword evidence="6" id="KW-1185">Reference proteome</keyword>
<feature type="compositionally biased region" description="Polar residues" evidence="4">
    <location>
        <begin position="10"/>
        <end position="26"/>
    </location>
</feature>
<sequence>MSEVSCITPKMSSMNGATRNSYQPFSADNMGGACGWNSTEEPPSSFSTNNQQQSSKHTTSDDLLVRPTEAAADENASCHSSIAYKTNTNFRDYEDEDGRERSTVLSTEGVVRVAAAHIIRLSDLVSNRHSEQATPLELLHLNLAGDDVRDVELASHLIDAAEKVSNRQLDRASSLLRQCFLLSSPAGNPVERVVYHFSKGLEERIFRETGNGTSEASKETEITAANDVVNATLGNHAVHLVAYRAIPFHQLFHSLSVQAFLDNMASARRIHIVDFAIRHGLQWRILMQALAARDACPVESLKISAVGSSVGAISAVGESLSSLAERLRLPFLFREVVLQDLKDLREDMFDLDEGEALGISSHLVLNTLIVKPENVEKVMRVVRSLRPCVMVVMDVEANLNSPSFISRFTEALFFFSAYFDCLHATMKRSGESRRMIEEGFFSQIIKTVIATEGSERVMRRVGVQVWRSFFTRFGLKETELSERSKKQARYIIKKSFRDGSCMLERNGKALLIEWKGTPLHFISAWKFQP</sequence>
<feature type="region of interest" description="Disordered" evidence="4">
    <location>
        <begin position="1"/>
        <end position="62"/>
    </location>
</feature>
<reference evidence="5" key="2">
    <citation type="submission" date="2023-04" db="EMBL/GenBank/DDBJ databases">
        <authorList>
            <person name="Bruccoleri R.E."/>
            <person name="Oakeley E.J."/>
            <person name="Faust A.-M."/>
            <person name="Dessus-Babus S."/>
            <person name="Altorfer M."/>
            <person name="Burckhardt D."/>
            <person name="Oertli M."/>
            <person name="Naumann U."/>
            <person name="Petersen F."/>
            <person name="Wong J."/>
        </authorList>
    </citation>
    <scope>NUCLEOTIDE SEQUENCE</scope>
    <source>
        <strain evidence="5">GSM-AAB239-AS_SAM_17_03QT</strain>
        <tissue evidence="5">Leaf</tissue>
    </source>
</reference>
<evidence type="ECO:0000313" key="6">
    <source>
        <dbReference type="Proteomes" id="UP001140949"/>
    </source>
</evidence>
<name>A0AAX6DR49_IRIPA</name>
<dbReference type="PANTHER" id="PTHR31636">
    <property type="entry name" value="OSJNBA0084A10.13 PROTEIN-RELATED"/>
    <property type="match status" value="1"/>
</dbReference>
<reference evidence="5" key="1">
    <citation type="journal article" date="2023" name="GigaByte">
        <title>Genome assembly of the bearded iris, Iris pallida Lam.</title>
        <authorList>
            <person name="Bruccoleri R.E."/>
            <person name="Oakeley E.J."/>
            <person name="Faust A.M.E."/>
            <person name="Altorfer M."/>
            <person name="Dessus-Babus S."/>
            <person name="Burckhardt D."/>
            <person name="Oertli M."/>
            <person name="Naumann U."/>
            <person name="Petersen F."/>
            <person name="Wong J."/>
        </authorList>
    </citation>
    <scope>NUCLEOTIDE SEQUENCE</scope>
    <source>
        <strain evidence="5">GSM-AAB239-AS_SAM_17_03QT</strain>
    </source>
</reference>
<dbReference type="PROSITE" id="PS50985">
    <property type="entry name" value="GRAS"/>
    <property type="match status" value="1"/>
</dbReference>
<comment type="caution">
    <text evidence="3">Lacks conserved residue(s) required for the propagation of feature annotation.</text>
</comment>
<dbReference type="EMBL" id="JANAVB010042420">
    <property type="protein sequence ID" value="KAJ6794297.1"/>
    <property type="molecule type" value="Genomic_DNA"/>
</dbReference>
<organism evidence="5 6">
    <name type="scientific">Iris pallida</name>
    <name type="common">Sweet iris</name>
    <dbReference type="NCBI Taxonomy" id="29817"/>
    <lineage>
        <taxon>Eukaryota</taxon>
        <taxon>Viridiplantae</taxon>
        <taxon>Streptophyta</taxon>
        <taxon>Embryophyta</taxon>
        <taxon>Tracheophyta</taxon>
        <taxon>Spermatophyta</taxon>
        <taxon>Magnoliopsida</taxon>
        <taxon>Liliopsida</taxon>
        <taxon>Asparagales</taxon>
        <taxon>Iridaceae</taxon>
        <taxon>Iridoideae</taxon>
        <taxon>Irideae</taxon>
        <taxon>Iris</taxon>
    </lineage>
</organism>
<evidence type="ECO:0000256" key="3">
    <source>
        <dbReference type="PROSITE-ProRule" id="PRU01191"/>
    </source>
</evidence>
<dbReference type="AlphaFoldDB" id="A0AAX6DR49"/>
<evidence type="ECO:0000256" key="2">
    <source>
        <dbReference type="ARBA" id="ARBA00023163"/>
    </source>
</evidence>
<evidence type="ECO:0000313" key="5">
    <source>
        <dbReference type="EMBL" id="KAJ6794297.1"/>
    </source>
</evidence>
<dbReference type="Proteomes" id="UP001140949">
    <property type="component" value="Unassembled WGS sequence"/>
</dbReference>
<protein>
    <submittedName>
        <fullName evidence="5">Scarecrow-like protein 18</fullName>
    </submittedName>
</protein>
<feature type="region of interest" description="Leucine repeat II (LRII)" evidence="3">
    <location>
        <begin position="315"/>
        <end position="347"/>
    </location>
</feature>
<feature type="compositionally biased region" description="Low complexity" evidence="4">
    <location>
        <begin position="44"/>
        <end position="55"/>
    </location>
</feature>
<keyword evidence="2" id="KW-0804">Transcription</keyword>
<gene>
    <name evidence="5" type="ORF">M6B38_231815</name>
</gene>
<proteinExistence type="inferred from homology"/>